<keyword evidence="1" id="KW-1133">Transmembrane helix</keyword>
<evidence type="ECO:0000313" key="3">
    <source>
        <dbReference type="Proteomes" id="UP001246372"/>
    </source>
</evidence>
<feature type="transmembrane region" description="Helical" evidence="1">
    <location>
        <begin position="13"/>
        <end position="35"/>
    </location>
</feature>
<feature type="transmembrane region" description="Helical" evidence="1">
    <location>
        <begin position="220"/>
        <end position="240"/>
    </location>
</feature>
<evidence type="ECO:0000313" key="2">
    <source>
        <dbReference type="EMBL" id="MDT9001679.1"/>
    </source>
</evidence>
<evidence type="ECO:0000256" key="1">
    <source>
        <dbReference type="SAM" id="Phobius"/>
    </source>
</evidence>
<sequence>MRWSPYLFRWHRWLGYLVALQVVAWIVGGMVFAWLPFQAWVKGEAVLKPAQLILPANWSQELAAWPVAGPVCDAAGDSTDAAQIRGMQLLPTAQGPAAKLVFLKGECWLTLTGRALPAPESAAIAAYAAQLYAGRARAQAPERLTEVPRRLGLVRELGDRRAVWRVRFDDALSTRMYFDARSGAFLAVRSEAWVLYDFFWRLHVMDYTDGEDFNNPLMRAASLAALLLVLSGSALSLLAIRRAWRRSRR</sequence>
<gene>
    <name evidence="2" type="ORF">RQP53_20550</name>
</gene>
<accession>A0ABU3PGT4</accession>
<dbReference type="Pfam" id="PF03929">
    <property type="entry name" value="PepSY_TM"/>
    <property type="match status" value="1"/>
</dbReference>
<dbReference type="RefSeq" id="WP_315652559.1">
    <property type="nucleotide sequence ID" value="NZ_JAVXZY010000010.1"/>
</dbReference>
<keyword evidence="3" id="KW-1185">Reference proteome</keyword>
<proteinExistence type="predicted"/>
<organism evidence="2 3">
    <name type="scientific">Roseateles aquae</name>
    <dbReference type="NCBI Taxonomy" id="3077235"/>
    <lineage>
        <taxon>Bacteria</taxon>
        <taxon>Pseudomonadati</taxon>
        <taxon>Pseudomonadota</taxon>
        <taxon>Betaproteobacteria</taxon>
        <taxon>Burkholderiales</taxon>
        <taxon>Sphaerotilaceae</taxon>
        <taxon>Roseateles</taxon>
    </lineage>
</organism>
<reference evidence="2" key="1">
    <citation type="submission" date="2023-09" db="EMBL/GenBank/DDBJ databases">
        <title>Paucibacter sp. APW11 Genome sequencing and assembly.</title>
        <authorList>
            <person name="Kim I."/>
        </authorList>
    </citation>
    <scope>NUCLEOTIDE SEQUENCE</scope>
    <source>
        <strain evidence="2">APW11</strain>
    </source>
</reference>
<comment type="caution">
    <text evidence="2">The sequence shown here is derived from an EMBL/GenBank/DDBJ whole genome shotgun (WGS) entry which is preliminary data.</text>
</comment>
<dbReference type="EMBL" id="JAVXZY010000010">
    <property type="protein sequence ID" value="MDT9001679.1"/>
    <property type="molecule type" value="Genomic_DNA"/>
</dbReference>
<keyword evidence="1" id="KW-0472">Membrane</keyword>
<keyword evidence="1" id="KW-0812">Transmembrane</keyword>
<protein>
    <submittedName>
        <fullName evidence="2">PepSY domain-containing protein</fullName>
    </submittedName>
</protein>
<dbReference type="InterPro" id="IPR005625">
    <property type="entry name" value="PepSY-ass_TM"/>
</dbReference>
<name>A0ABU3PGT4_9BURK</name>
<dbReference type="Proteomes" id="UP001246372">
    <property type="component" value="Unassembled WGS sequence"/>
</dbReference>